<evidence type="ECO:0000313" key="2">
    <source>
        <dbReference type="EMBL" id="KAG0728484.1"/>
    </source>
</evidence>
<name>A0A8J4YQC6_CHIOP</name>
<gene>
    <name evidence="2" type="ORF">GWK47_032355</name>
</gene>
<feature type="region of interest" description="Disordered" evidence="1">
    <location>
        <begin position="37"/>
        <end position="150"/>
    </location>
</feature>
<feature type="compositionally biased region" description="Pro residues" evidence="1">
    <location>
        <begin position="37"/>
        <end position="53"/>
    </location>
</feature>
<dbReference type="Proteomes" id="UP000770661">
    <property type="component" value="Unassembled WGS sequence"/>
</dbReference>
<comment type="caution">
    <text evidence="2">The sequence shown here is derived from an EMBL/GenBank/DDBJ whole genome shotgun (WGS) entry which is preliminary data.</text>
</comment>
<dbReference type="EMBL" id="JACEEZ010002150">
    <property type="protein sequence ID" value="KAG0728484.1"/>
    <property type="molecule type" value="Genomic_DNA"/>
</dbReference>
<organism evidence="2 3">
    <name type="scientific">Chionoecetes opilio</name>
    <name type="common">Atlantic snow crab</name>
    <name type="synonym">Cancer opilio</name>
    <dbReference type="NCBI Taxonomy" id="41210"/>
    <lineage>
        <taxon>Eukaryota</taxon>
        <taxon>Metazoa</taxon>
        <taxon>Ecdysozoa</taxon>
        <taxon>Arthropoda</taxon>
        <taxon>Crustacea</taxon>
        <taxon>Multicrustacea</taxon>
        <taxon>Malacostraca</taxon>
        <taxon>Eumalacostraca</taxon>
        <taxon>Eucarida</taxon>
        <taxon>Decapoda</taxon>
        <taxon>Pleocyemata</taxon>
        <taxon>Brachyura</taxon>
        <taxon>Eubrachyura</taxon>
        <taxon>Majoidea</taxon>
        <taxon>Majidae</taxon>
        <taxon>Chionoecetes</taxon>
    </lineage>
</organism>
<proteinExistence type="predicted"/>
<accession>A0A8J4YQC6</accession>
<evidence type="ECO:0000313" key="3">
    <source>
        <dbReference type="Proteomes" id="UP000770661"/>
    </source>
</evidence>
<protein>
    <submittedName>
        <fullName evidence="2">Uncharacterized protein</fullName>
    </submittedName>
</protein>
<keyword evidence="3" id="KW-1185">Reference proteome</keyword>
<feature type="compositionally biased region" description="Pro residues" evidence="1">
    <location>
        <begin position="76"/>
        <end position="105"/>
    </location>
</feature>
<evidence type="ECO:0000256" key="1">
    <source>
        <dbReference type="SAM" id="MobiDB-lite"/>
    </source>
</evidence>
<reference evidence="2" key="1">
    <citation type="submission" date="2020-07" db="EMBL/GenBank/DDBJ databases">
        <title>The High-quality genome of the commercially important snow crab, Chionoecetes opilio.</title>
        <authorList>
            <person name="Jeong J.-H."/>
            <person name="Ryu S."/>
        </authorList>
    </citation>
    <scope>NUCLEOTIDE SEQUENCE</scope>
    <source>
        <strain evidence="2">MADBK_172401_WGS</strain>
        <tissue evidence="2">Digestive gland</tissue>
    </source>
</reference>
<dbReference type="AlphaFoldDB" id="A0A8J4YQC6"/>
<sequence length="326" mass="36357">MNITRIFLPPRRQVTRTRHVSYLSRMPIQLIYLPASSPAPRPLTPSSTPPHPSPQLLTPAPNTPRTSPQPRTPCITPDPTPASPQPHVPPHPSPTPGLTQPPPASLPAHAVPSPRAARPLTPGATPGLTHPTTASPQPQMPASPQPHACRPQPYACRTPFPRLPHPTTRPSNVMACERRSTDVVWLNWKSHICHSGESSFVESEVSRCFFVPLTRIRRVPFAAAQLLTTEMSCSVANLLYISGRRMVSVGEEEDLSTVRIVRRLGEIKSRKQRRRNEENALFRRQPRRRCSTCASKAMKRRSQERSVLGAQREDLRAARCLAWKRS</sequence>